<dbReference type="EnsemblPlants" id="AVESA.00010b.r2.5AG0860060.1">
    <property type="protein sequence ID" value="AVESA.00010b.r2.5AG0860060.1.CDS"/>
    <property type="gene ID" value="AVESA.00010b.r2.5AG0860060"/>
</dbReference>
<organism evidence="1 2">
    <name type="scientific">Avena sativa</name>
    <name type="common">Oat</name>
    <dbReference type="NCBI Taxonomy" id="4498"/>
    <lineage>
        <taxon>Eukaryota</taxon>
        <taxon>Viridiplantae</taxon>
        <taxon>Streptophyta</taxon>
        <taxon>Embryophyta</taxon>
        <taxon>Tracheophyta</taxon>
        <taxon>Spermatophyta</taxon>
        <taxon>Magnoliopsida</taxon>
        <taxon>Liliopsida</taxon>
        <taxon>Poales</taxon>
        <taxon>Poaceae</taxon>
        <taxon>BOP clade</taxon>
        <taxon>Pooideae</taxon>
        <taxon>Poodae</taxon>
        <taxon>Poeae</taxon>
        <taxon>Poeae Chloroplast Group 1 (Aveneae type)</taxon>
        <taxon>Aveninae</taxon>
        <taxon>Avena</taxon>
    </lineage>
</organism>
<evidence type="ECO:0000313" key="2">
    <source>
        <dbReference type="Proteomes" id="UP001732700"/>
    </source>
</evidence>
<reference evidence="1" key="1">
    <citation type="submission" date="2021-05" db="EMBL/GenBank/DDBJ databases">
        <authorList>
            <person name="Scholz U."/>
            <person name="Mascher M."/>
            <person name="Fiebig A."/>
        </authorList>
    </citation>
    <scope>NUCLEOTIDE SEQUENCE [LARGE SCALE GENOMIC DNA]</scope>
</reference>
<proteinExistence type="predicted"/>
<name>A0ACD5XV73_AVESA</name>
<dbReference type="Proteomes" id="UP001732700">
    <property type="component" value="Chromosome 5A"/>
</dbReference>
<reference evidence="1" key="2">
    <citation type="submission" date="2025-09" db="UniProtKB">
        <authorList>
            <consortium name="EnsemblPlants"/>
        </authorList>
    </citation>
    <scope>IDENTIFICATION</scope>
</reference>
<evidence type="ECO:0000313" key="1">
    <source>
        <dbReference type="EnsemblPlants" id="AVESA.00010b.r2.5AG0860060.1.CDS"/>
    </source>
</evidence>
<accession>A0ACD5XV73</accession>
<keyword evidence="2" id="KW-1185">Reference proteome</keyword>
<protein>
    <submittedName>
        <fullName evidence="1">Uncharacterized protein</fullName>
    </submittedName>
</protein>
<sequence length="262" mass="29741">MHEALRSASHRPAYDPRICSAVLRSAKFHFGGADLAEEAKKFLAGRYKKFPSTELQDELMKIPLAVIVAILSRSDLGAASEEGIYDSVLRWADLQYPNSEERRQILGSHLLPLVTLMRGLNNVPIVPQPKCRINFALHRGHCSKLFPSGSKYRQKFSFARHVYSLSAHRNMDSSNRFGLLLLMLDDKGPVEGTIDYKFEVQTRPLLQYVTKYEWTSTDSREAAVCKDLFGVPWSEFIADGSPFFIDDILHLQVRLNTTQKPL</sequence>